<dbReference type="EMBL" id="JACQRX010000159">
    <property type="protein sequence ID" value="MBI4251521.1"/>
    <property type="molecule type" value="Genomic_DNA"/>
</dbReference>
<protein>
    <recommendedName>
        <fullName evidence="4">Lycopene cyclase domain-containing protein</fullName>
    </recommendedName>
</protein>
<feature type="transmembrane region" description="Helical" evidence="1">
    <location>
        <begin position="187"/>
        <end position="211"/>
    </location>
</feature>
<evidence type="ECO:0000256" key="1">
    <source>
        <dbReference type="SAM" id="Phobius"/>
    </source>
</evidence>
<gene>
    <name evidence="2" type="ORF">HY618_03595</name>
</gene>
<evidence type="ECO:0008006" key="4">
    <source>
        <dbReference type="Google" id="ProtNLM"/>
    </source>
</evidence>
<keyword evidence="1" id="KW-0472">Membrane</keyword>
<comment type="caution">
    <text evidence="2">The sequence shown here is derived from an EMBL/GenBank/DDBJ whole genome shotgun (WGS) entry which is preliminary data.</text>
</comment>
<name>A0A932ZUE2_UNCTE</name>
<feature type="transmembrane region" description="Helical" evidence="1">
    <location>
        <begin position="99"/>
        <end position="118"/>
    </location>
</feature>
<reference evidence="2" key="1">
    <citation type="submission" date="2020-07" db="EMBL/GenBank/DDBJ databases">
        <title>Huge and variable diversity of episymbiotic CPR bacteria and DPANN archaea in groundwater ecosystems.</title>
        <authorList>
            <person name="He C.Y."/>
            <person name="Keren R."/>
            <person name="Whittaker M."/>
            <person name="Farag I.F."/>
            <person name="Doudna J."/>
            <person name="Cate J.H.D."/>
            <person name="Banfield J.F."/>
        </authorList>
    </citation>
    <scope>NUCLEOTIDE SEQUENCE</scope>
    <source>
        <strain evidence="2">NC_groundwater_1370_Ag_S-0.2um_69_93</strain>
    </source>
</reference>
<feature type="transmembrane region" description="Helical" evidence="1">
    <location>
        <begin position="66"/>
        <end position="87"/>
    </location>
</feature>
<feature type="transmembrane region" description="Helical" evidence="1">
    <location>
        <begin position="6"/>
        <end position="23"/>
    </location>
</feature>
<feature type="transmembrane region" description="Helical" evidence="1">
    <location>
        <begin position="124"/>
        <end position="146"/>
    </location>
</feature>
<dbReference type="Proteomes" id="UP000752292">
    <property type="component" value="Unassembled WGS sequence"/>
</dbReference>
<dbReference type="AlphaFoldDB" id="A0A932ZUE2"/>
<keyword evidence="1" id="KW-0812">Transmembrane</keyword>
<proteinExistence type="predicted"/>
<organism evidence="2 3">
    <name type="scientific">Tectimicrobiota bacterium</name>
    <dbReference type="NCBI Taxonomy" id="2528274"/>
    <lineage>
        <taxon>Bacteria</taxon>
        <taxon>Pseudomonadati</taxon>
        <taxon>Nitrospinota/Tectimicrobiota group</taxon>
        <taxon>Candidatus Tectimicrobiota</taxon>
    </lineage>
</organism>
<feature type="transmembrane region" description="Helical" evidence="1">
    <location>
        <begin position="35"/>
        <end position="54"/>
    </location>
</feature>
<evidence type="ECO:0000313" key="3">
    <source>
        <dbReference type="Proteomes" id="UP000752292"/>
    </source>
</evidence>
<keyword evidence="1" id="KW-1133">Transmembrane helix</keyword>
<evidence type="ECO:0000313" key="2">
    <source>
        <dbReference type="EMBL" id="MBI4251521.1"/>
    </source>
</evidence>
<sequence>MGDYVYLWLAAAFGAVWGVYFFLRRDLRRKLVFSSAASFFLGFTEPIFIPAYWIPQFKAIPLGKELFLESLLFCGVLGGFCACSYQVAAGKGLFPLRRIHPALTLAAPAVFLLVYLPGGTEVPVIIAYFSGGAMALGTGALIGALGREAARPILLTGLAATLIYGAIYSVFWAAFPSLRASYQFVNFSGLAIAAIPVEEFVWIAAFAIYWAPLYEIWRGRFPRL</sequence>
<accession>A0A932ZUE2</accession>
<feature type="transmembrane region" description="Helical" evidence="1">
    <location>
        <begin position="153"/>
        <end position="175"/>
    </location>
</feature>